<feature type="compositionally biased region" description="Basic and acidic residues" evidence="6">
    <location>
        <begin position="78"/>
        <end position="92"/>
    </location>
</feature>
<dbReference type="InterPro" id="IPR013083">
    <property type="entry name" value="Znf_RING/FYVE/PHD"/>
</dbReference>
<protein>
    <submittedName>
        <fullName evidence="9">Uncharacterized protein LOC100179204</fullName>
    </submittedName>
</protein>
<dbReference type="GO" id="GO:0006357">
    <property type="term" value="P:regulation of transcription by RNA polymerase II"/>
    <property type="evidence" value="ECO:0007669"/>
    <property type="project" value="TreeGrafter"/>
</dbReference>
<evidence type="ECO:0000256" key="3">
    <source>
        <dbReference type="ARBA" id="ARBA00022833"/>
    </source>
</evidence>
<feature type="region of interest" description="Disordered" evidence="6">
    <location>
        <begin position="1"/>
        <end position="100"/>
    </location>
</feature>
<feature type="region of interest" description="Disordered" evidence="6">
    <location>
        <begin position="1101"/>
        <end position="1157"/>
    </location>
</feature>
<evidence type="ECO:0000256" key="5">
    <source>
        <dbReference type="SAM" id="Coils"/>
    </source>
</evidence>
<evidence type="ECO:0000313" key="9">
    <source>
        <dbReference type="EMBL" id="CAB3262278.1"/>
    </source>
</evidence>
<dbReference type="PROSITE" id="PS50016">
    <property type="entry name" value="ZF_PHD_2"/>
    <property type="match status" value="3"/>
</dbReference>
<evidence type="ECO:0000256" key="2">
    <source>
        <dbReference type="ARBA" id="ARBA00022771"/>
    </source>
</evidence>
<evidence type="ECO:0000256" key="6">
    <source>
        <dbReference type="SAM" id="MobiDB-lite"/>
    </source>
</evidence>
<reference evidence="9" key="1">
    <citation type="submission" date="2020-04" db="EMBL/GenBank/DDBJ databases">
        <authorList>
            <person name="Neveu A P."/>
        </authorList>
    </citation>
    <scope>NUCLEOTIDE SEQUENCE</scope>
    <source>
        <tissue evidence="9">Whole embryo</tissue>
    </source>
</reference>
<dbReference type="InterPro" id="IPR034732">
    <property type="entry name" value="EPHD"/>
</dbReference>
<evidence type="ECO:0000256" key="4">
    <source>
        <dbReference type="PROSITE-ProRule" id="PRU00146"/>
    </source>
</evidence>
<feature type="compositionally biased region" description="Polar residues" evidence="6">
    <location>
        <begin position="1433"/>
        <end position="1449"/>
    </location>
</feature>
<feature type="compositionally biased region" description="Polar residues" evidence="6">
    <location>
        <begin position="1250"/>
        <end position="1287"/>
    </location>
</feature>
<dbReference type="Pfam" id="PF13832">
    <property type="entry name" value="zf-HC5HC2H_2"/>
    <property type="match status" value="1"/>
</dbReference>
<feature type="region of interest" description="Disordered" evidence="6">
    <location>
        <begin position="689"/>
        <end position="714"/>
    </location>
</feature>
<keyword evidence="2 4" id="KW-0863">Zinc-finger</keyword>
<dbReference type="EMBL" id="LR786633">
    <property type="protein sequence ID" value="CAB3262278.1"/>
    <property type="molecule type" value="mRNA"/>
</dbReference>
<evidence type="ECO:0000256" key="1">
    <source>
        <dbReference type="ARBA" id="ARBA00022723"/>
    </source>
</evidence>
<feature type="domain" description="PHD-type" evidence="7">
    <location>
        <begin position="554"/>
        <end position="608"/>
    </location>
</feature>
<dbReference type="Gene3D" id="3.30.40.10">
    <property type="entry name" value="Zinc/RING finger domain, C3HC4 (zinc finger)"/>
    <property type="match status" value="2"/>
</dbReference>
<dbReference type="Pfam" id="PF13831">
    <property type="entry name" value="PHD_2"/>
    <property type="match status" value="1"/>
</dbReference>
<feature type="compositionally biased region" description="Polar residues" evidence="6">
    <location>
        <begin position="696"/>
        <end position="711"/>
    </location>
</feature>
<gene>
    <name evidence="9" type="primary">LOC100179204</name>
</gene>
<dbReference type="PANTHER" id="PTHR13793:SF150">
    <property type="entry name" value="PHD FINGER PROTEIN 14"/>
    <property type="match status" value="1"/>
</dbReference>
<feature type="domain" description="PHD-type" evidence="7">
    <location>
        <begin position="851"/>
        <end position="905"/>
    </location>
</feature>
<dbReference type="InterPro" id="IPR001965">
    <property type="entry name" value="Znf_PHD"/>
</dbReference>
<feature type="compositionally biased region" description="Polar residues" evidence="6">
    <location>
        <begin position="1227"/>
        <end position="1243"/>
    </location>
</feature>
<dbReference type="SMART" id="SM00249">
    <property type="entry name" value="PHD"/>
    <property type="match status" value="4"/>
</dbReference>
<feature type="compositionally biased region" description="Low complexity" evidence="6">
    <location>
        <begin position="983"/>
        <end position="992"/>
    </location>
</feature>
<dbReference type="SUPFAM" id="SSF57903">
    <property type="entry name" value="FYVE/PHD zinc finger"/>
    <property type="match status" value="3"/>
</dbReference>
<organism evidence="9">
    <name type="scientific">Phallusia mammillata</name>
    <dbReference type="NCBI Taxonomy" id="59560"/>
    <lineage>
        <taxon>Eukaryota</taxon>
        <taxon>Metazoa</taxon>
        <taxon>Chordata</taxon>
        <taxon>Tunicata</taxon>
        <taxon>Ascidiacea</taxon>
        <taxon>Phlebobranchia</taxon>
        <taxon>Ascidiidae</taxon>
        <taxon>Phallusia</taxon>
    </lineage>
</organism>
<keyword evidence="5" id="KW-0175">Coiled coil</keyword>
<feature type="compositionally biased region" description="Basic and acidic residues" evidence="6">
    <location>
        <begin position="942"/>
        <end position="960"/>
    </location>
</feature>
<feature type="compositionally biased region" description="Acidic residues" evidence="6">
    <location>
        <begin position="993"/>
        <end position="1007"/>
    </location>
</feature>
<feature type="region of interest" description="Disordered" evidence="6">
    <location>
        <begin position="519"/>
        <end position="547"/>
    </location>
</feature>
<sequence>MSFMYKSMVSRAPGKRKIKLQEENILRLMQEENDGDEEEDDCDFEINANKSTLLSESESDEESESASETSKSTSDGETESRQEGNSRSEHHSSLPRQHRHKYDVVAPTLPGTSGFLPSHQRFQNSLSESQEKIAKQWRILRQNVLKGLNKPELVCCICLKNQHPNKILVCSKCGIAVHQDCYHGNKPDSKPDWFCSSCLSEKSKDCDFCPSQDGCLRETSSGQWCHVICARYILRKNVFNEKNLIDFSMLNTKLYGSKECILCDDVVMSKTGICIKCDAGLCKSFFHVTCAQKYGLLSENDSNVDSETDPYFVYCPLHVTKEIMTHSQKLYITTFESIRLRMEAQIDENHNKVLFSQAVVHHEPSQSSSLVLRGHPPQRYLSSNASAMRMFQQKAKNALNINIATSYFPRPSDVRKRHHVVPALTPEFASHFADRELRILEYTEHLRQSSEENQHFLSLESEYRNKYQQLQQNLESLKAKENETLKLSQNLFSHVISLKQWAVANQKNKSGDLVKLKLKPQVTMTDSKSPQRKRPSQETIKSRSPKMSKSSSLLKLCDICHDDNNQHMMVDCGICLKWFHLNCLDPPLLQMPRKSKFSLWQCSKCAPSSDSDSDDISRGSLVTAEGRRVTRRSHRPPDKLVAVSDTDIVQQQRMISYFSRSINKSNLKKKISMKKRLKNKKQVIKKTFLENEKQESPGNSIKSPSGTSPTKSLIIPVGRDFSPTVKLELVELEKKQAEKLKGNYIVPVSTQLMSKTDLLAALGKLVPSANSQSGGATSSLVRLQGDFFQKNNVAIRKPIILPSHKIIKADGVKPVQTASVAAIVRTTMDGNTPVSEQPTILTTNTTTSKAAPTCKVCGTTQSPEKMMSCTKCLKYFHIWCCDPPYKTMPRTNRFCQWECADCGMDADDGDDNDADVEVTGEGGGMEQTPDGRKRITRRRKPPEKFSHLFDMSLQRRLENTRRRRLIRNKKRASMRTNGLKRGSVPPHHSSSSSDEDDVVDLTNEEPADVAMTTDTPDAKVSSTGGSFNMPVVVQESRNAKNEPQPSVESHNVDKTSLPSIIRLYSQLSTSNDNLPATFKVNYDKQVLGGGTRTLTSIKQLLKTKNNQNPKEKANPASATVKRKSENSESTKNQTNKTDEAVSEKNSTKPTLDVSLTSNDPIVAPSSVTTKPSLCVEPKQILPSVDQIEASVDSTAEVITSIATSQTMPSSVQNAALLPSIATSPKPTITCSSETSGANPSVDAQSDDCDVTTTSQTPSVGTNTISSTSDKQSTETSINLKSSESNLTAEDPSASITDVDECNIAPPSKPCAPPSESTNTDMTTAPLSGEPSRSVDVSSVSELATAPSTVKSENMKSEECEILPPSGNDTPEVQHDIPAKKSDTIAPTSEQKVASSTYIAPSHGRVGMLPPCGSQDAVISQQIIKSPSSDDSKAQSNTNTENVSDINTVPPSDEKNTPAVNVCDEKCDPCEDDKLHDDDQPPVDVAGCSDAVVSTNTETTHIGAKVAVAKTIWPITISTSQIKLKDTQPQERKIMPRIAAKQPEKIITTISQPVKVIASCGSKILNVRTAYTPVIPPSVQTLAHAVMEKPQKVENSNEVETVGKKHEPVTDPALKKRVTLVLPRVIGNPVVKTTSASSGDRLVSINAVKKISVPIVLKHSPTTEKPPT</sequence>
<feature type="compositionally biased region" description="Acidic residues" evidence="6">
    <location>
        <begin position="31"/>
        <end position="44"/>
    </location>
</feature>
<dbReference type="GO" id="GO:0008270">
    <property type="term" value="F:zinc ion binding"/>
    <property type="evidence" value="ECO:0007669"/>
    <property type="project" value="UniProtKB-KW"/>
</dbReference>
<feature type="compositionally biased region" description="Basic residues" evidence="6">
    <location>
        <begin position="961"/>
        <end position="973"/>
    </location>
</feature>
<dbReference type="Pfam" id="PF00628">
    <property type="entry name" value="PHD"/>
    <property type="match status" value="1"/>
</dbReference>
<evidence type="ECO:0000259" key="7">
    <source>
        <dbReference type="PROSITE" id="PS50016"/>
    </source>
</evidence>
<feature type="compositionally biased region" description="Basic and acidic residues" evidence="6">
    <location>
        <begin position="1136"/>
        <end position="1146"/>
    </location>
</feature>
<accession>A0A6F9DHW1</accession>
<dbReference type="InterPro" id="IPR019787">
    <property type="entry name" value="Znf_PHD-finger"/>
</dbReference>
<evidence type="ECO:0000259" key="8">
    <source>
        <dbReference type="PROSITE" id="PS51805"/>
    </source>
</evidence>
<feature type="region of interest" description="Disordered" evidence="6">
    <location>
        <begin position="1424"/>
        <end position="1459"/>
    </location>
</feature>
<dbReference type="InterPro" id="IPR050701">
    <property type="entry name" value="Histone_Mod_Regulator"/>
</dbReference>
<feature type="domain" description="PHD-type" evidence="7">
    <location>
        <begin position="152"/>
        <end position="201"/>
    </location>
</feature>
<feature type="coiled-coil region" evidence="5">
    <location>
        <begin position="460"/>
        <end position="487"/>
    </location>
</feature>
<name>A0A6F9DHW1_9ASCI</name>
<dbReference type="PROSITE" id="PS01359">
    <property type="entry name" value="ZF_PHD_1"/>
    <property type="match status" value="3"/>
</dbReference>
<feature type="region of interest" description="Disordered" evidence="6">
    <location>
        <begin position="917"/>
        <end position="1027"/>
    </location>
</feature>
<feature type="region of interest" description="Disordered" evidence="6">
    <location>
        <begin position="1227"/>
        <end position="1339"/>
    </location>
</feature>
<dbReference type="Gene3D" id="2.30.30.1150">
    <property type="match status" value="2"/>
</dbReference>
<feature type="compositionally biased region" description="Polar residues" evidence="6">
    <location>
        <begin position="1147"/>
        <end position="1157"/>
    </location>
</feature>
<keyword evidence="3" id="KW-0862">Zinc</keyword>
<dbReference type="InterPro" id="IPR011011">
    <property type="entry name" value="Znf_FYVE_PHD"/>
</dbReference>
<dbReference type="PROSITE" id="PS51805">
    <property type="entry name" value="EPHD"/>
    <property type="match status" value="1"/>
</dbReference>
<dbReference type="PANTHER" id="PTHR13793">
    <property type="entry name" value="PHD FINGER PROTEINS"/>
    <property type="match status" value="1"/>
</dbReference>
<keyword evidence="1" id="KW-0479">Metal-binding</keyword>
<feature type="compositionally biased region" description="Polar residues" evidence="6">
    <location>
        <begin position="1314"/>
        <end position="1325"/>
    </location>
</feature>
<dbReference type="InterPro" id="IPR019786">
    <property type="entry name" value="Zinc_finger_PHD-type_CS"/>
</dbReference>
<feature type="compositionally biased region" description="Low complexity" evidence="6">
    <location>
        <begin position="66"/>
        <end position="75"/>
    </location>
</feature>
<proteinExistence type="evidence at transcript level"/>
<feature type="compositionally biased region" description="Polar residues" evidence="6">
    <location>
        <begin position="1012"/>
        <end position="1026"/>
    </location>
</feature>
<feature type="domain" description="PHD-type" evidence="8">
    <location>
        <begin position="203"/>
        <end position="319"/>
    </location>
</feature>